<protein>
    <submittedName>
        <fullName evidence="1">Uncharacterized protein</fullName>
    </submittedName>
</protein>
<gene>
    <name evidence="1" type="ORF">HNP48_006426</name>
</gene>
<comment type="caution">
    <text evidence="1">The sequence shown here is derived from an EMBL/GenBank/DDBJ whole genome shotgun (WGS) entry which is preliminary data.</text>
</comment>
<sequence>MTSTKHTVVDRELFTQALRHMGEEDLLYLNRMVIERLNLLAQAKSTVALAQFAEGDRVQFTANDGSVKQGTILRLNKKTASVRTDEGQGWKVSPGLLRKVGAG</sequence>
<evidence type="ECO:0000313" key="2">
    <source>
        <dbReference type="Proteomes" id="UP000575083"/>
    </source>
</evidence>
<accession>A0A7X0UCR5</accession>
<dbReference type="AlphaFoldDB" id="A0A7X0UCR5"/>
<dbReference type="RefSeq" id="WP_184865005.1">
    <property type="nucleotide sequence ID" value="NZ_JACHLK010000022.1"/>
</dbReference>
<dbReference type="Proteomes" id="UP000575083">
    <property type="component" value="Unassembled WGS sequence"/>
</dbReference>
<dbReference type="EMBL" id="JACHLK010000022">
    <property type="protein sequence ID" value="MBB6563702.1"/>
    <property type="molecule type" value="Genomic_DNA"/>
</dbReference>
<organism evidence="1 2">
    <name type="scientific">Acidovorax soli</name>
    <dbReference type="NCBI Taxonomy" id="592050"/>
    <lineage>
        <taxon>Bacteria</taxon>
        <taxon>Pseudomonadati</taxon>
        <taxon>Pseudomonadota</taxon>
        <taxon>Betaproteobacteria</taxon>
        <taxon>Burkholderiales</taxon>
        <taxon>Comamonadaceae</taxon>
        <taxon>Acidovorax</taxon>
    </lineage>
</organism>
<proteinExistence type="predicted"/>
<reference evidence="1 2" key="1">
    <citation type="submission" date="2020-08" db="EMBL/GenBank/DDBJ databases">
        <title>Functional genomics of gut bacteria from endangered species of beetles.</title>
        <authorList>
            <person name="Carlos-Shanley C."/>
        </authorList>
    </citation>
    <scope>NUCLEOTIDE SEQUENCE [LARGE SCALE GENOMIC DNA]</scope>
    <source>
        <strain evidence="1 2">S00198</strain>
    </source>
</reference>
<evidence type="ECO:0000313" key="1">
    <source>
        <dbReference type="EMBL" id="MBB6563702.1"/>
    </source>
</evidence>
<name>A0A7X0UCR5_9BURK</name>
<keyword evidence="2" id="KW-1185">Reference proteome</keyword>